<evidence type="ECO:0000313" key="2">
    <source>
        <dbReference type="EMBL" id="WMC11729.1"/>
    </source>
</evidence>
<evidence type="ECO:0000313" key="3">
    <source>
        <dbReference type="Proteomes" id="UP001223802"/>
    </source>
</evidence>
<feature type="domain" description="Antirepressor protein C-terminal" evidence="1">
    <location>
        <begin position="129"/>
        <end position="228"/>
    </location>
</feature>
<dbReference type="AlphaFoldDB" id="A0AA50KQ98"/>
<dbReference type="EMBL" id="CP118224">
    <property type="protein sequence ID" value="WMC11729.1"/>
    <property type="molecule type" value="Genomic_DNA"/>
</dbReference>
<dbReference type="KEGG" id="ope:PU634_05020"/>
<dbReference type="GO" id="GO:0003677">
    <property type="term" value="F:DNA binding"/>
    <property type="evidence" value="ECO:0007669"/>
    <property type="project" value="InterPro"/>
</dbReference>
<keyword evidence="3" id="KW-1185">Reference proteome</keyword>
<dbReference type="InterPro" id="IPR014054">
    <property type="entry name" value="Phage_regulatory_Rha"/>
</dbReference>
<dbReference type="InterPro" id="IPR005039">
    <property type="entry name" value="Ant_C"/>
</dbReference>
<sequence>MTELTLIAANAQPTMSSREIAELVESRHDKVKQSIERLADRGVIVRPPMGDEQKPDAMGRMRTESVYLINKRDSYVVVAQLSPEFTARLVDRWQELEAQSAFRIPQTLPEALRLAAEQAEQLEQQRALIEQQKPAVDFAKRIASAEKGVHLGNFAKSVGLGPRKVFDILREQRVLMTGGARHNLPYQEFVDRGYFTVRQSTYEANSEIRINHTPLITGKGEQWLTNRLISAGVLKAVAS</sequence>
<name>A0AA50KQ98_9GAMM</name>
<dbReference type="Pfam" id="PF09669">
    <property type="entry name" value="Phage_pRha"/>
    <property type="match status" value="1"/>
</dbReference>
<dbReference type="Proteomes" id="UP001223802">
    <property type="component" value="Chromosome"/>
</dbReference>
<dbReference type="RefSeq" id="WP_306762964.1">
    <property type="nucleotide sequence ID" value="NZ_CP118224.1"/>
</dbReference>
<accession>A0AA50KQ98</accession>
<dbReference type="Pfam" id="PF03374">
    <property type="entry name" value="ANT"/>
    <property type="match status" value="1"/>
</dbReference>
<organism evidence="2 3">
    <name type="scientific">Oceanimonas pelagia</name>
    <dbReference type="NCBI Taxonomy" id="3028314"/>
    <lineage>
        <taxon>Bacteria</taxon>
        <taxon>Pseudomonadati</taxon>
        <taxon>Pseudomonadota</taxon>
        <taxon>Gammaproteobacteria</taxon>
        <taxon>Aeromonadales</taxon>
        <taxon>Aeromonadaceae</taxon>
        <taxon>Oceanimonas</taxon>
    </lineage>
</organism>
<reference evidence="2 3" key="1">
    <citation type="submission" date="2023-02" db="EMBL/GenBank/DDBJ databases">
        <title>Complete genome sequence of a novel bacterium Oceanimonas sp. NTOU-MSR1 isolated from marine coast sediment.</title>
        <authorList>
            <person name="Yang H.-T."/>
            <person name="Chen Y.-L."/>
            <person name="Ho Y.-N."/>
        </authorList>
    </citation>
    <scope>NUCLEOTIDE SEQUENCE [LARGE SCALE GENOMIC DNA]</scope>
    <source>
        <strain evidence="2 3">NTOU-MSR1</strain>
    </source>
</reference>
<evidence type="ECO:0000259" key="1">
    <source>
        <dbReference type="Pfam" id="PF03374"/>
    </source>
</evidence>
<protein>
    <submittedName>
        <fullName evidence="2">Phage antirepressor KilAC domain-containing protein</fullName>
    </submittedName>
</protein>
<gene>
    <name evidence="2" type="ORF">PU634_05020</name>
</gene>
<proteinExistence type="predicted"/>